<name>A0A397TJB5_9GLOM</name>
<gene>
    <name evidence="2" type="ORF">C1645_813261</name>
</gene>
<feature type="compositionally biased region" description="Polar residues" evidence="1">
    <location>
        <begin position="173"/>
        <end position="190"/>
    </location>
</feature>
<dbReference type="AlphaFoldDB" id="A0A397TJB5"/>
<proteinExistence type="predicted"/>
<organism evidence="2 3">
    <name type="scientific">Glomus cerebriforme</name>
    <dbReference type="NCBI Taxonomy" id="658196"/>
    <lineage>
        <taxon>Eukaryota</taxon>
        <taxon>Fungi</taxon>
        <taxon>Fungi incertae sedis</taxon>
        <taxon>Mucoromycota</taxon>
        <taxon>Glomeromycotina</taxon>
        <taxon>Glomeromycetes</taxon>
        <taxon>Glomerales</taxon>
        <taxon>Glomeraceae</taxon>
        <taxon>Glomus</taxon>
    </lineage>
</organism>
<keyword evidence="3" id="KW-1185">Reference proteome</keyword>
<accession>A0A397TJB5</accession>
<evidence type="ECO:0000313" key="2">
    <source>
        <dbReference type="EMBL" id="RIA98042.1"/>
    </source>
</evidence>
<dbReference type="Proteomes" id="UP000265703">
    <property type="component" value="Unassembled WGS sequence"/>
</dbReference>
<protein>
    <submittedName>
        <fullName evidence="2">Uncharacterized protein</fullName>
    </submittedName>
</protein>
<evidence type="ECO:0000313" key="3">
    <source>
        <dbReference type="Proteomes" id="UP000265703"/>
    </source>
</evidence>
<comment type="caution">
    <text evidence="2">The sequence shown here is derived from an EMBL/GenBank/DDBJ whole genome shotgun (WGS) entry which is preliminary data.</text>
</comment>
<reference evidence="2 3" key="1">
    <citation type="submission" date="2018-06" db="EMBL/GenBank/DDBJ databases">
        <title>Comparative genomics reveals the genomic features of Rhizophagus irregularis, R. cerebriforme, R. diaphanum and Gigaspora rosea, and their symbiotic lifestyle signature.</title>
        <authorList>
            <person name="Morin E."/>
            <person name="San Clemente H."/>
            <person name="Chen E.C.H."/>
            <person name="De La Providencia I."/>
            <person name="Hainaut M."/>
            <person name="Kuo A."/>
            <person name="Kohler A."/>
            <person name="Murat C."/>
            <person name="Tang N."/>
            <person name="Roy S."/>
            <person name="Loubradou J."/>
            <person name="Henrissat B."/>
            <person name="Grigoriev I.V."/>
            <person name="Corradi N."/>
            <person name="Roux C."/>
            <person name="Martin F.M."/>
        </authorList>
    </citation>
    <scope>NUCLEOTIDE SEQUENCE [LARGE SCALE GENOMIC DNA]</scope>
    <source>
        <strain evidence="2 3">DAOM 227022</strain>
    </source>
</reference>
<evidence type="ECO:0000256" key="1">
    <source>
        <dbReference type="SAM" id="MobiDB-lite"/>
    </source>
</evidence>
<feature type="region of interest" description="Disordered" evidence="1">
    <location>
        <begin position="150"/>
        <end position="250"/>
    </location>
</feature>
<sequence length="250" mass="26432">MCALIENTDSDGSVDLDALIAEVDPAELERHLTPSTSPLPRHSPDPPALNSLVNITGMIAEEDENLSDTPLEVDGQEADDIMNSFSNANGFDMASKEYEDDEINEFDISLDTQITPILKPVYVPSPYSTLSGRKSGIPAGLPKTAFSAHFGPSLLSPTSSRASSIGDPDEYETMSNGSYTSVRSTGSANRVGSHVGSPSRIATPSRADSHFSTPTPQRSRSLSVVSDSSTEENTTSSVGATLPLRIASPT</sequence>
<feature type="compositionally biased region" description="Low complexity" evidence="1">
    <location>
        <begin position="152"/>
        <end position="164"/>
    </location>
</feature>
<feature type="compositionally biased region" description="Low complexity" evidence="1">
    <location>
        <begin position="218"/>
        <end position="238"/>
    </location>
</feature>
<dbReference type="OrthoDB" id="2443517at2759"/>
<dbReference type="EMBL" id="QKYT01000021">
    <property type="protein sequence ID" value="RIA98042.1"/>
    <property type="molecule type" value="Genomic_DNA"/>
</dbReference>